<comment type="caution">
    <text evidence="2">The sequence shown here is derived from an EMBL/GenBank/DDBJ whole genome shotgun (WGS) entry which is preliminary data.</text>
</comment>
<proteinExistence type="predicted"/>
<dbReference type="AlphaFoldDB" id="A0A9W4INI1"/>
<organism evidence="2 3">
    <name type="scientific">Penicillium salamii</name>
    <dbReference type="NCBI Taxonomy" id="1612424"/>
    <lineage>
        <taxon>Eukaryota</taxon>
        <taxon>Fungi</taxon>
        <taxon>Dikarya</taxon>
        <taxon>Ascomycota</taxon>
        <taxon>Pezizomycotina</taxon>
        <taxon>Eurotiomycetes</taxon>
        <taxon>Eurotiomycetidae</taxon>
        <taxon>Eurotiales</taxon>
        <taxon>Aspergillaceae</taxon>
        <taxon>Penicillium</taxon>
    </lineage>
</organism>
<evidence type="ECO:0000313" key="2">
    <source>
        <dbReference type="EMBL" id="CAG8311883.1"/>
    </source>
</evidence>
<dbReference type="Pfam" id="PF14269">
    <property type="entry name" value="Arylsulfotran_2"/>
    <property type="match status" value="1"/>
</dbReference>
<feature type="signal peptide" evidence="1">
    <location>
        <begin position="1"/>
        <end position="27"/>
    </location>
</feature>
<dbReference type="EMBL" id="CAJVPG010000077">
    <property type="protein sequence ID" value="CAG8311883.1"/>
    <property type="molecule type" value="Genomic_DNA"/>
</dbReference>
<gene>
    <name evidence="2" type="ORF">PSALAMII_LOCUS2139</name>
</gene>
<keyword evidence="3" id="KW-1185">Reference proteome</keyword>
<name>A0A9W4INI1_9EURO</name>
<keyword evidence="1" id="KW-0732">Signal</keyword>
<protein>
    <recommendedName>
        <fullName evidence="4">ASST-domain-containing protein</fullName>
    </recommendedName>
</protein>
<dbReference type="OrthoDB" id="2564987at2759"/>
<reference evidence="2" key="1">
    <citation type="submission" date="2021-07" db="EMBL/GenBank/DDBJ databases">
        <authorList>
            <person name="Branca A.L. A."/>
        </authorList>
    </citation>
    <scope>NUCLEOTIDE SEQUENCE</scope>
</reference>
<evidence type="ECO:0008006" key="4">
    <source>
        <dbReference type="Google" id="ProtNLM"/>
    </source>
</evidence>
<dbReference type="Proteomes" id="UP001152649">
    <property type="component" value="Unassembled WGS sequence"/>
</dbReference>
<dbReference type="InterPro" id="IPR053143">
    <property type="entry name" value="Arylsulfate_ST"/>
</dbReference>
<dbReference type="InterPro" id="IPR039535">
    <property type="entry name" value="ASST-like"/>
</dbReference>
<dbReference type="PANTHER" id="PTHR35340:SF8">
    <property type="entry name" value="ASST-DOMAIN-CONTAINING PROTEIN"/>
    <property type="match status" value="1"/>
</dbReference>
<evidence type="ECO:0000256" key="1">
    <source>
        <dbReference type="SAM" id="SignalP"/>
    </source>
</evidence>
<accession>A0A9W4INI1</accession>
<dbReference type="PANTHER" id="PTHR35340">
    <property type="entry name" value="PQQ ENZYME REPEAT PROTEIN-RELATED"/>
    <property type="match status" value="1"/>
</dbReference>
<evidence type="ECO:0000313" key="3">
    <source>
        <dbReference type="Proteomes" id="UP001152649"/>
    </source>
</evidence>
<sequence length="520" mass="59058">MGISIRIHMRLILWTICSHWHALSVTARTFECFQSRPDICAPILNITHYEPDHVTPGYLFITPYDMTTCNDGPYIYNHLGELVWYGAVGVEFVHNLHPCHITGQDKLCMLKMRHGKGVTASGPVILFDLGLYTPEGERDFTEINIGLEPDLHELNIVNNGTAVTTTWLDIRRWDLSSVGGPLDGYLRTAGFQELDIETQAVSFMWDPADYIEIEESQMELGRKWGDGISPETGWDYFHINSVDKTQKGDYLISARHTSTIYMISGQNGTILWRLGGRRSDFTFESGLNFSSQHHARVHEQNEEEGSMQISLFDNASDEWHHSASSSSGLALHLDLKTMHASLIHRYTTPQDIVTTREGSVQFLDSGNVFVYWGGTPFLSEHEHTPDGPRTVFEARLADPTGYWYRTYKANFTTAPTTSPDLYAMAEYASGPTVWFVSWNGATEVQGWRIYASQQQWDGYELIGYFEKRGFETRIERDDYFEWTIIEAVGRNGSVLSSPFLPLRTFVKDSPRDTGQIVLDA</sequence>
<feature type="chain" id="PRO_5040942466" description="ASST-domain-containing protein" evidence="1">
    <location>
        <begin position="28"/>
        <end position="520"/>
    </location>
</feature>